<dbReference type="AlphaFoldDB" id="A0AAV0VDM1"/>
<keyword evidence="2" id="KW-1185">Reference proteome</keyword>
<gene>
    <name evidence="1" type="ORF">PDE001_LOCUS12185</name>
</gene>
<evidence type="ECO:0000313" key="1">
    <source>
        <dbReference type="EMBL" id="CAI5747271.1"/>
    </source>
</evidence>
<reference evidence="1" key="1">
    <citation type="submission" date="2022-12" db="EMBL/GenBank/DDBJ databases">
        <authorList>
            <person name="Webb A."/>
        </authorList>
    </citation>
    <scope>NUCLEOTIDE SEQUENCE</scope>
    <source>
        <strain evidence="1">Pd1</strain>
    </source>
</reference>
<proteinExistence type="predicted"/>
<evidence type="ECO:0000313" key="2">
    <source>
        <dbReference type="Proteomes" id="UP001162029"/>
    </source>
</evidence>
<name>A0AAV0VDM1_9STRA</name>
<sequence>MADGGTLLYSCAVYLYLYENANSSYAQETDAAVGCALLLDEKSSGSIAYLLLLYDTQKTPLLQFPVLPSIRLQVKLFSRQWRWLKHKF</sequence>
<organism evidence="1 2">
    <name type="scientific">Peronospora destructor</name>
    <dbReference type="NCBI Taxonomy" id="86335"/>
    <lineage>
        <taxon>Eukaryota</taxon>
        <taxon>Sar</taxon>
        <taxon>Stramenopiles</taxon>
        <taxon>Oomycota</taxon>
        <taxon>Peronosporomycetes</taxon>
        <taxon>Peronosporales</taxon>
        <taxon>Peronosporaceae</taxon>
        <taxon>Peronospora</taxon>
    </lineage>
</organism>
<accession>A0AAV0VDM1</accession>
<comment type="caution">
    <text evidence="1">The sequence shown here is derived from an EMBL/GenBank/DDBJ whole genome shotgun (WGS) entry which is preliminary data.</text>
</comment>
<protein>
    <submittedName>
        <fullName evidence="1">Uncharacterized protein</fullName>
    </submittedName>
</protein>
<dbReference type="EMBL" id="CANTFM010002686">
    <property type="protein sequence ID" value="CAI5747271.1"/>
    <property type="molecule type" value="Genomic_DNA"/>
</dbReference>
<dbReference type="Proteomes" id="UP001162029">
    <property type="component" value="Unassembled WGS sequence"/>
</dbReference>